<evidence type="ECO:0000313" key="5">
    <source>
        <dbReference type="Proteomes" id="UP000494165"/>
    </source>
</evidence>
<dbReference type="Proteomes" id="UP000494165">
    <property type="component" value="Unassembled WGS sequence"/>
</dbReference>
<keyword evidence="1" id="KW-0472">Membrane</keyword>
<evidence type="ECO:0000313" key="4">
    <source>
        <dbReference type="EMBL" id="CAB3387913.1"/>
    </source>
</evidence>
<comment type="caution">
    <text evidence="4">The sequence shown here is derived from an EMBL/GenBank/DDBJ whole genome shotgun (WGS) entry which is preliminary data.</text>
</comment>
<feature type="domain" description="SCP" evidence="3">
    <location>
        <begin position="58"/>
        <end position="221"/>
    </location>
</feature>
<dbReference type="InterPro" id="IPR001283">
    <property type="entry name" value="CRISP-related"/>
</dbReference>
<feature type="chain" id="PRO_5035920585" description="SCP domain-containing protein" evidence="2">
    <location>
        <begin position="23"/>
        <end position="331"/>
    </location>
</feature>
<organism evidence="4 5">
    <name type="scientific">Cloeon dipterum</name>
    <dbReference type="NCBI Taxonomy" id="197152"/>
    <lineage>
        <taxon>Eukaryota</taxon>
        <taxon>Metazoa</taxon>
        <taxon>Ecdysozoa</taxon>
        <taxon>Arthropoda</taxon>
        <taxon>Hexapoda</taxon>
        <taxon>Insecta</taxon>
        <taxon>Pterygota</taxon>
        <taxon>Palaeoptera</taxon>
        <taxon>Ephemeroptera</taxon>
        <taxon>Pisciforma</taxon>
        <taxon>Baetidae</taxon>
        <taxon>Cloeon</taxon>
    </lineage>
</organism>
<name>A0A8S1E4P9_9INSE</name>
<dbReference type="SUPFAM" id="SSF55797">
    <property type="entry name" value="PR-1-like"/>
    <property type="match status" value="1"/>
</dbReference>
<dbReference type="PANTHER" id="PTHR10334">
    <property type="entry name" value="CYSTEINE-RICH SECRETORY PROTEIN-RELATED"/>
    <property type="match status" value="1"/>
</dbReference>
<dbReference type="CDD" id="cd05380">
    <property type="entry name" value="CAP_euk"/>
    <property type="match status" value="1"/>
</dbReference>
<feature type="signal peptide" evidence="2">
    <location>
        <begin position="1"/>
        <end position="22"/>
    </location>
</feature>
<dbReference type="InterPro" id="IPR035940">
    <property type="entry name" value="CAP_sf"/>
</dbReference>
<accession>A0A8S1E4P9</accession>
<dbReference type="AlphaFoldDB" id="A0A8S1E4P9"/>
<gene>
    <name evidence="4" type="ORF">CLODIP_2_CD10799</name>
</gene>
<dbReference type="OrthoDB" id="414826at2759"/>
<evidence type="ECO:0000259" key="3">
    <source>
        <dbReference type="SMART" id="SM00198"/>
    </source>
</evidence>
<keyword evidence="5" id="KW-1185">Reference proteome</keyword>
<keyword evidence="2" id="KW-0732">Signal</keyword>
<dbReference type="Gene3D" id="3.40.33.10">
    <property type="entry name" value="CAP"/>
    <property type="match status" value="1"/>
</dbReference>
<keyword evidence="1" id="KW-1133">Transmembrane helix</keyword>
<evidence type="ECO:0000256" key="1">
    <source>
        <dbReference type="SAM" id="Phobius"/>
    </source>
</evidence>
<sequence>MREVQRALQIFLLGAGVAVALGAKCADPKYERFSGHAMCLSAGSCTGKNLITSGLKEDHALALLHAINRFRSLVATGSVPGFSPAANMRQLVWDAELAKIAQRWSEQCIMKEDFSRTERFEVGQIMGHEWKTPITEGMNRDPFLLDFLLMVFWNAFDKSYPARHVSEFVPLEANIKLTQLIWAESAYIGCGHTIYGDNVQGHVSQIKSLFCNIGPRGNVEGESVYEEGLPACEVPSGHYEGLCSTKEIEAAYSDPCKRKNFVKAYPALCDDRLFYKWIGHGVPFPYRWCNSGLWKRRFWSAFCVLATLLFSLLVGVGFELSRQFRRQPASA</sequence>
<reference evidence="4 5" key="1">
    <citation type="submission" date="2020-04" db="EMBL/GenBank/DDBJ databases">
        <authorList>
            <person name="Alioto T."/>
            <person name="Alioto T."/>
            <person name="Gomez Garrido J."/>
        </authorList>
    </citation>
    <scope>NUCLEOTIDE SEQUENCE [LARGE SCALE GENOMIC DNA]</scope>
</reference>
<protein>
    <recommendedName>
        <fullName evidence="3">SCP domain-containing protein</fullName>
    </recommendedName>
</protein>
<dbReference type="Pfam" id="PF00188">
    <property type="entry name" value="CAP"/>
    <property type="match status" value="1"/>
</dbReference>
<proteinExistence type="predicted"/>
<evidence type="ECO:0000256" key="2">
    <source>
        <dbReference type="SAM" id="SignalP"/>
    </source>
</evidence>
<feature type="transmembrane region" description="Helical" evidence="1">
    <location>
        <begin position="298"/>
        <end position="318"/>
    </location>
</feature>
<dbReference type="PRINTS" id="PR00837">
    <property type="entry name" value="V5TPXLIKE"/>
</dbReference>
<dbReference type="EMBL" id="CADEPI010000648">
    <property type="protein sequence ID" value="CAB3387913.1"/>
    <property type="molecule type" value="Genomic_DNA"/>
</dbReference>
<keyword evidence="1" id="KW-0812">Transmembrane</keyword>
<dbReference type="SMART" id="SM00198">
    <property type="entry name" value="SCP"/>
    <property type="match status" value="1"/>
</dbReference>
<dbReference type="InterPro" id="IPR014044">
    <property type="entry name" value="CAP_dom"/>
</dbReference>